<organism evidence="2 3">
    <name type="scientific">Cladonia borealis</name>
    <dbReference type="NCBI Taxonomy" id="184061"/>
    <lineage>
        <taxon>Eukaryota</taxon>
        <taxon>Fungi</taxon>
        <taxon>Dikarya</taxon>
        <taxon>Ascomycota</taxon>
        <taxon>Pezizomycotina</taxon>
        <taxon>Lecanoromycetes</taxon>
        <taxon>OSLEUM clade</taxon>
        <taxon>Lecanoromycetidae</taxon>
        <taxon>Lecanorales</taxon>
        <taxon>Lecanorineae</taxon>
        <taxon>Cladoniaceae</taxon>
        <taxon>Cladonia</taxon>
    </lineage>
</organism>
<gene>
    <name evidence="2" type="ORF">JMJ35_008395</name>
</gene>
<keyword evidence="3" id="KW-1185">Reference proteome</keyword>
<accession>A0AA39V2S3</accession>
<feature type="region of interest" description="Disordered" evidence="1">
    <location>
        <begin position="1"/>
        <end position="28"/>
    </location>
</feature>
<reference evidence="2" key="1">
    <citation type="submission" date="2023-03" db="EMBL/GenBank/DDBJ databases">
        <title>Complete genome of Cladonia borealis.</title>
        <authorList>
            <person name="Park H."/>
        </authorList>
    </citation>
    <scope>NUCLEOTIDE SEQUENCE</scope>
    <source>
        <strain evidence="2">ANT050790</strain>
    </source>
</reference>
<proteinExistence type="predicted"/>
<evidence type="ECO:0000313" key="3">
    <source>
        <dbReference type="Proteomes" id="UP001166286"/>
    </source>
</evidence>
<dbReference type="Proteomes" id="UP001166286">
    <property type="component" value="Unassembled WGS sequence"/>
</dbReference>
<dbReference type="EMBL" id="JAFEKC020000019">
    <property type="protein sequence ID" value="KAK0509024.1"/>
    <property type="molecule type" value="Genomic_DNA"/>
</dbReference>
<protein>
    <submittedName>
        <fullName evidence="2">Uncharacterized protein</fullName>
    </submittedName>
</protein>
<evidence type="ECO:0000313" key="2">
    <source>
        <dbReference type="EMBL" id="KAK0509024.1"/>
    </source>
</evidence>
<sequence length="92" mass="10047">MSEKAPKQLLKGHLLPPTQVYGQTSHTQHATSAGEVLLEKSNASINSKIQIFSSQKGPQPFIDPSILDTKVKKQQAKSEAKARVVGFDHKPD</sequence>
<dbReference type="AlphaFoldDB" id="A0AA39V2S3"/>
<comment type="caution">
    <text evidence="2">The sequence shown here is derived from an EMBL/GenBank/DDBJ whole genome shotgun (WGS) entry which is preliminary data.</text>
</comment>
<evidence type="ECO:0000256" key="1">
    <source>
        <dbReference type="SAM" id="MobiDB-lite"/>
    </source>
</evidence>
<name>A0AA39V2S3_9LECA</name>